<name>A0A5B8IDZ8_9ACTN</name>
<reference evidence="1 2" key="1">
    <citation type="submission" date="2019-07" db="EMBL/GenBank/DDBJ databases">
        <authorList>
            <person name="Zhu P."/>
        </authorList>
    </citation>
    <scope>NUCLEOTIDE SEQUENCE [LARGE SCALE GENOMIC DNA]</scope>
    <source>
        <strain evidence="1 2">SSL-25</strain>
    </source>
</reference>
<dbReference type="KEGG" id="sqz:FQU76_01125"/>
<proteinExistence type="predicted"/>
<dbReference type="OrthoDB" id="3297798at2"/>
<organism evidence="1 2">
    <name type="scientific">Streptomyces qinzhouensis</name>
    <dbReference type="NCBI Taxonomy" id="2599401"/>
    <lineage>
        <taxon>Bacteria</taxon>
        <taxon>Bacillati</taxon>
        <taxon>Actinomycetota</taxon>
        <taxon>Actinomycetes</taxon>
        <taxon>Kitasatosporales</taxon>
        <taxon>Streptomycetaceae</taxon>
        <taxon>Streptomyces</taxon>
    </lineage>
</organism>
<dbReference type="AlphaFoldDB" id="A0A5B8IDZ8"/>
<dbReference type="Proteomes" id="UP000320580">
    <property type="component" value="Chromosome"/>
</dbReference>
<evidence type="ECO:0000313" key="1">
    <source>
        <dbReference type="EMBL" id="QDY75329.1"/>
    </source>
</evidence>
<keyword evidence="2" id="KW-1185">Reference proteome</keyword>
<evidence type="ECO:0000313" key="2">
    <source>
        <dbReference type="Proteomes" id="UP000320580"/>
    </source>
</evidence>
<gene>
    <name evidence="1" type="ORF">FQU76_01125</name>
</gene>
<protein>
    <submittedName>
        <fullName evidence="1">Uncharacterized protein</fullName>
    </submittedName>
</protein>
<sequence length="114" mass="12639">MDDISDEGPEPAPEWRDAQNNLCGSVRVRDAAVVAKRFVRAGWRSRSSSSHGYEVETSWCMVELDPLGKGGVLMNGVIDPGRLDLLATLLTRLGMSFTLELYDENDRLLREVSA</sequence>
<dbReference type="EMBL" id="CP042266">
    <property type="protein sequence ID" value="QDY75329.1"/>
    <property type="molecule type" value="Genomic_DNA"/>
</dbReference>
<dbReference type="RefSeq" id="WP_146478641.1">
    <property type="nucleotide sequence ID" value="NZ_CP042266.1"/>
</dbReference>
<accession>A0A5B8IDZ8</accession>